<dbReference type="PROSITE" id="PS50222">
    <property type="entry name" value="EF_HAND_2"/>
    <property type="match status" value="4"/>
</dbReference>
<dbReference type="AlphaFoldDB" id="I6T381"/>
<protein>
    <submittedName>
        <fullName evidence="5">CaM3</fullName>
    </submittedName>
</protein>
<dbReference type="PANTHER" id="PTHR10891">
    <property type="entry name" value="EF-HAND CALCIUM-BINDING DOMAIN CONTAINING PROTEIN"/>
    <property type="match status" value="1"/>
</dbReference>
<keyword evidence="3" id="KW-0106">Calcium</keyword>
<evidence type="ECO:0000313" key="6">
    <source>
        <dbReference type="EMBL" id="THD20804.1"/>
    </source>
</evidence>
<feature type="domain" description="EF-hand" evidence="4">
    <location>
        <begin position="45"/>
        <end position="74"/>
    </location>
</feature>
<evidence type="ECO:0000256" key="1">
    <source>
        <dbReference type="ARBA" id="ARBA00022723"/>
    </source>
</evidence>
<dbReference type="InterPro" id="IPR039647">
    <property type="entry name" value="EF_hand_pair_protein_CML-like"/>
</dbReference>
<dbReference type="Proteomes" id="UP000230066">
    <property type="component" value="Unassembled WGS sequence"/>
</dbReference>
<name>I6T381_FASHE</name>
<feature type="domain" description="EF-hand" evidence="4">
    <location>
        <begin position="113"/>
        <end position="146"/>
    </location>
</feature>
<gene>
    <name evidence="6" type="ORF">D915_008443</name>
</gene>
<accession>I6T381</accession>
<proteinExistence type="evidence at transcript level"/>
<sequence>MADFDMDHQLKEAFRNIDKNGDGFLSQDEISECLEMFGFKKNQSEYFMTLYDTNNDGKISLDEFIKTTKRRVSDRDTTCALLRNTFRTIDQDHSGKITASELHKFFNSSMGIVVPTTVEQWIEDHDKDGDNALSFEEFLEFAYEYL</sequence>
<dbReference type="GO" id="GO:0043226">
    <property type="term" value="C:organelle"/>
    <property type="evidence" value="ECO:0007669"/>
    <property type="project" value="UniProtKB-ARBA"/>
</dbReference>
<evidence type="ECO:0000313" key="5">
    <source>
        <dbReference type="EMBL" id="AFM84631.1"/>
    </source>
</evidence>
<evidence type="ECO:0000256" key="3">
    <source>
        <dbReference type="ARBA" id="ARBA00022837"/>
    </source>
</evidence>
<evidence type="ECO:0000313" key="7">
    <source>
        <dbReference type="Proteomes" id="UP000230066"/>
    </source>
</evidence>
<dbReference type="GO" id="GO:0005509">
    <property type="term" value="F:calcium ion binding"/>
    <property type="evidence" value="ECO:0007669"/>
    <property type="project" value="InterPro"/>
</dbReference>
<dbReference type="InterPro" id="IPR018247">
    <property type="entry name" value="EF_Hand_1_Ca_BS"/>
</dbReference>
<dbReference type="Pfam" id="PF13499">
    <property type="entry name" value="EF-hand_7"/>
    <property type="match status" value="2"/>
</dbReference>
<feature type="domain" description="EF-hand" evidence="4">
    <location>
        <begin position="5"/>
        <end position="40"/>
    </location>
</feature>
<dbReference type="FunFam" id="1.10.238.10:FF:000178">
    <property type="entry name" value="Calmodulin-2 A"/>
    <property type="match status" value="1"/>
</dbReference>
<organism evidence="5">
    <name type="scientific">Fasciola hepatica</name>
    <name type="common">Liver fluke</name>
    <dbReference type="NCBI Taxonomy" id="6192"/>
    <lineage>
        <taxon>Eukaryota</taxon>
        <taxon>Metazoa</taxon>
        <taxon>Spiralia</taxon>
        <taxon>Lophotrochozoa</taxon>
        <taxon>Platyhelminthes</taxon>
        <taxon>Trematoda</taxon>
        <taxon>Digenea</taxon>
        <taxon>Plagiorchiida</taxon>
        <taxon>Echinostomata</taxon>
        <taxon>Echinostomatoidea</taxon>
        <taxon>Fasciolidae</taxon>
        <taxon>Fasciola</taxon>
    </lineage>
</organism>
<feature type="domain" description="EF-hand" evidence="4">
    <location>
        <begin position="77"/>
        <end position="112"/>
    </location>
</feature>
<keyword evidence="7" id="KW-1185">Reference proteome</keyword>
<evidence type="ECO:0000259" key="4">
    <source>
        <dbReference type="PROSITE" id="PS50222"/>
    </source>
</evidence>
<dbReference type="InterPro" id="IPR002048">
    <property type="entry name" value="EF_hand_dom"/>
</dbReference>
<dbReference type="InterPro" id="IPR011992">
    <property type="entry name" value="EF-hand-dom_pair"/>
</dbReference>
<dbReference type="Gene3D" id="1.10.238.10">
    <property type="entry name" value="EF-hand"/>
    <property type="match status" value="2"/>
</dbReference>
<dbReference type="EMBL" id="JXXN02004183">
    <property type="protein sequence ID" value="THD20804.1"/>
    <property type="molecule type" value="Genomic_DNA"/>
</dbReference>
<dbReference type="EMBL" id="JQ792169">
    <property type="protein sequence ID" value="AFM84631.1"/>
    <property type="molecule type" value="mRNA"/>
</dbReference>
<dbReference type="PROSITE" id="PS00018">
    <property type="entry name" value="EF_HAND_1"/>
    <property type="match status" value="4"/>
</dbReference>
<keyword evidence="2" id="KW-0677">Repeat</keyword>
<reference evidence="5" key="1">
    <citation type="journal article" date="2012" name="Biochimie">
        <title>A novel calmodulin-like protein from the liver fluke, Fasciola hepatica.</title>
        <authorList>
            <person name="Russell S.L."/>
            <person name="McFerran N.V."/>
            <person name="Moore C.M."/>
            <person name="Tsang Y."/>
            <person name="Glass P."/>
            <person name="Hoey E.M."/>
            <person name="Trudgett A."/>
            <person name="Timson D.J."/>
        </authorList>
    </citation>
    <scope>NUCLEOTIDE SEQUENCE</scope>
</reference>
<dbReference type="SMART" id="SM00054">
    <property type="entry name" value="EFh"/>
    <property type="match status" value="4"/>
</dbReference>
<keyword evidence="1" id="KW-0479">Metal-binding</keyword>
<dbReference type="SUPFAM" id="SSF47473">
    <property type="entry name" value="EF-hand"/>
    <property type="match status" value="1"/>
</dbReference>
<reference evidence="6 7" key="2">
    <citation type="submission" date="2019-03" db="EMBL/GenBank/DDBJ databases">
        <title>Improved annotation for the trematode Fasciola hepatica.</title>
        <authorList>
            <person name="Choi Y.-J."/>
            <person name="Martin J."/>
            <person name="Mitreva M."/>
        </authorList>
    </citation>
    <scope>NUCLEOTIDE SEQUENCE [LARGE SCALE GENOMIC DNA]</scope>
</reference>
<evidence type="ECO:0000256" key="2">
    <source>
        <dbReference type="ARBA" id="ARBA00022737"/>
    </source>
</evidence>